<keyword evidence="11" id="KW-1185">Reference proteome</keyword>
<evidence type="ECO:0000256" key="7">
    <source>
        <dbReference type="SAM" id="MobiDB-lite"/>
    </source>
</evidence>
<name>A0A372IUE9_9BACT</name>
<dbReference type="InterPro" id="IPR003921">
    <property type="entry name" value="Cell_synth_C"/>
</dbReference>
<feature type="region of interest" description="Disordered" evidence="7">
    <location>
        <begin position="242"/>
        <end position="389"/>
    </location>
</feature>
<dbReference type="AlphaFoldDB" id="A0A372IUE9"/>
<comment type="caution">
    <text evidence="10">The sequence shown here is derived from an EMBL/GenBank/DDBJ whole genome shotgun (WGS) entry which is preliminary data.</text>
</comment>
<dbReference type="Gene3D" id="1.25.40.10">
    <property type="entry name" value="Tetratricopeptide repeat domain"/>
    <property type="match status" value="2"/>
</dbReference>
<evidence type="ECO:0000259" key="9">
    <source>
        <dbReference type="Pfam" id="PF05420"/>
    </source>
</evidence>
<evidence type="ECO:0000256" key="4">
    <source>
        <dbReference type="ARBA" id="ARBA00022803"/>
    </source>
</evidence>
<dbReference type="EMBL" id="QVQT01000001">
    <property type="protein sequence ID" value="RFU18534.1"/>
    <property type="molecule type" value="Genomic_DNA"/>
</dbReference>
<dbReference type="InterPro" id="IPR011990">
    <property type="entry name" value="TPR-like_helical_dom_sf"/>
</dbReference>
<dbReference type="UniPathway" id="UPA00694"/>
<organism evidence="10 11">
    <name type="scientific">Paracidobacterium acidisoli</name>
    <dbReference type="NCBI Taxonomy" id="2303751"/>
    <lineage>
        <taxon>Bacteria</taxon>
        <taxon>Pseudomonadati</taxon>
        <taxon>Acidobacteriota</taxon>
        <taxon>Terriglobia</taxon>
        <taxon>Terriglobales</taxon>
        <taxon>Acidobacteriaceae</taxon>
        <taxon>Paracidobacterium</taxon>
    </lineage>
</organism>
<accession>A0A372IUE9</accession>
<dbReference type="GO" id="GO:0006011">
    <property type="term" value="P:UDP-alpha-D-glucose metabolic process"/>
    <property type="evidence" value="ECO:0007669"/>
    <property type="project" value="InterPro"/>
</dbReference>
<evidence type="ECO:0000256" key="8">
    <source>
        <dbReference type="SAM" id="SignalP"/>
    </source>
</evidence>
<evidence type="ECO:0000256" key="6">
    <source>
        <dbReference type="PROSITE-ProRule" id="PRU00339"/>
    </source>
</evidence>
<dbReference type="PROSITE" id="PS51257">
    <property type="entry name" value="PROKAR_LIPOPROTEIN"/>
    <property type="match status" value="1"/>
</dbReference>
<dbReference type="InterPro" id="IPR008410">
    <property type="entry name" value="BCSC_C"/>
</dbReference>
<dbReference type="SUPFAM" id="SSF48452">
    <property type="entry name" value="TPR-like"/>
    <property type="match status" value="2"/>
</dbReference>
<dbReference type="PRINTS" id="PR01441">
    <property type="entry name" value="CELLSNTHASEC"/>
</dbReference>
<feature type="region of interest" description="Disordered" evidence="7">
    <location>
        <begin position="436"/>
        <end position="464"/>
    </location>
</feature>
<feature type="compositionally biased region" description="Low complexity" evidence="7">
    <location>
        <begin position="287"/>
        <end position="298"/>
    </location>
</feature>
<dbReference type="SMART" id="SM00028">
    <property type="entry name" value="TPR"/>
    <property type="match status" value="3"/>
</dbReference>
<evidence type="ECO:0000256" key="5">
    <source>
        <dbReference type="ARBA" id="ARBA00022916"/>
    </source>
</evidence>
<dbReference type="PROSITE" id="PS50005">
    <property type="entry name" value="TPR"/>
    <property type="match status" value="1"/>
</dbReference>
<evidence type="ECO:0000313" key="11">
    <source>
        <dbReference type="Proteomes" id="UP000264702"/>
    </source>
</evidence>
<protein>
    <recommendedName>
        <fullName evidence="9">Cellulose synthase operon C C-terminal domain-containing protein</fullName>
    </recommendedName>
</protein>
<dbReference type="InterPro" id="IPR019734">
    <property type="entry name" value="TPR_rpt"/>
</dbReference>
<evidence type="ECO:0000256" key="3">
    <source>
        <dbReference type="ARBA" id="ARBA00022737"/>
    </source>
</evidence>
<keyword evidence="3" id="KW-0677">Repeat</keyword>
<feature type="domain" description="Cellulose synthase operon C C-terminal" evidence="9">
    <location>
        <begin position="551"/>
        <end position="890"/>
    </location>
</feature>
<feature type="compositionally biased region" description="Basic and acidic residues" evidence="7">
    <location>
        <begin position="259"/>
        <end position="273"/>
    </location>
</feature>
<dbReference type="OrthoDB" id="174989at2"/>
<dbReference type="Proteomes" id="UP000264702">
    <property type="component" value="Unassembled WGS sequence"/>
</dbReference>
<feature type="signal peptide" evidence="8">
    <location>
        <begin position="1"/>
        <end position="27"/>
    </location>
</feature>
<proteinExistence type="predicted"/>
<feature type="repeat" description="TPR" evidence="6">
    <location>
        <begin position="156"/>
        <end position="189"/>
    </location>
</feature>
<keyword evidence="2 8" id="KW-0732">Signal</keyword>
<comment type="pathway">
    <text evidence="1">Glycan metabolism; bacterial cellulose biosynthesis.</text>
</comment>
<keyword evidence="4 6" id="KW-0802">TPR repeat</keyword>
<gene>
    <name evidence="10" type="ORF">D0Y96_03000</name>
</gene>
<evidence type="ECO:0000256" key="1">
    <source>
        <dbReference type="ARBA" id="ARBA00005186"/>
    </source>
</evidence>
<keyword evidence="5" id="KW-0135">Cellulose biosynthesis</keyword>
<evidence type="ECO:0000256" key="2">
    <source>
        <dbReference type="ARBA" id="ARBA00022729"/>
    </source>
</evidence>
<dbReference type="RefSeq" id="WP_117297829.1">
    <property type="nucleotide sequence ID" value="NZ_QVQT02000001.1"/>
</dbReference>
<reference evidence="10 11" key="1">
    <citation type="submission" date="2018-08" db="EMBL/GenBank/DDBJ databases">
        <title>Acidipila sp. 4G-K13, an acidobacterium isolated from forest soil.</title>
        <authorList>
            <person name="Gao Z.-H."/>
            <person name="Qiu L.-H."/>
        </authorList>
    </citation>
    <scope>NUCLEOTIDE SEQUENCE [LARGE SCALE GENOMIC DNA]</scope>
    <source>
        <strain evidence="10 11">4G-K13</strain>
    </source>
</reference>
<dbReference type="Pfam" id="PF13432">
    <property type="entry name" value="TPR_16"/>
    <property type="match status" value="2"/>
</dbReference>
<dbReference type="GO" id="GO:0019867">
    <property type="term" value="C:outer membrane"/>
    <property type="evidence" value="ECO:0007669"/>
    <property type="project" value="InterPro"/>
</dbReference>
<evidence type="ECO:0000313" key="10">
    <source>
        <dbReference type="EMBL" id="RFU18534.1"/>
    </source>
</evidence>
<feature type="chain" id="PRO_5016926923" description="Cellulose synthase operon C C-terminal domain-containing protein" evidence="8">
    <location>
        <begin position="28"/>
        <end position="915"/>
    </location>
</feature>
<sequence length="915" mass="95110">MMRMLCRPALGAALVWLVFSCCVLRLAAQSPVPQTQSFEALGQTPAEQAAFSALAAHRLAEAERRFEDLHTVEPFNPRVLAGLGYVHLQQQDFAGAVSYFTQAKADGLAGPQIDSALTDAQFEDAVDQGTEAWNAGRMEQAEDRLRAALALRPKSAVALQSLAGVYMQEKQPAKAIPVYQRLVSVLPDAEPVWLGLFTAQAEGGNPRDAIATTKRFPAEVGKDLATDPAYLQRLTAAYVAAGEGSPAEATPPASADNGHGAKGEEHPVSHEPEASTASADHGDAAKSEAPSAPAAQAPETEREAAKPAEPISSEQRSSEPTTREQRPAAGSENSAASAKIAPPPPAPPGGAAAQDHAVEEAEAEQVIAEEGSGAQLHLSISSGSVKRVRPAEIEARPLDETGLVTEPTALSQQIAQRRLLRWRSPPEDLRLSDLQAAEQRSAEERASAPFAEAVSEGVSHPPEEKIAATEEVPAAGGPAAAGPASVSGGAVSAAPASAAAMEGGKPEPVIRIRNPKEAADAELATIEGSYSPWLGGTGLVSHRGGTPGFDRLMATEAPLEASTPLGAVARVTLIVKPTFLDAGAGASAPVLSPGVSERFGTLAAGVAPPSQSVAGVGEEVQVATPHFAAGAGYTPTGFAVGHFVGRVRWRPAGGPLTVSAYRDSVRDSQLSYAGAHDPGSASAGSASAGSVGRVWGGVVANAGEAELRMGDASSGFFVSGGGQYLTGEHVGNNTRIGGEAGAWHRLFAVADTSSVTMGLRVSGMHYAHNERYFTWGQGGYFSPQRYADASAPVTWRGRRGVNLHYDLTGAPGVQTFEEDGAPYFPLDAALEKAAGNAAYAGRSHTGLSYDFHGEMAYRLTDHWYAGGSVSGNNTRDYDNQTVGFFVRFLFRPQYGGEPGATGLFPAQGLRPFLVP</sequence>
<dbReference type="Pfam" id="PF05420">
    <property type="entry name" value="BCSC_C"/>
    <property type="match status" value="1"/>
</dbReference>
<dbReference type="GO" id="GO:0030244">
    <property type="term" value="P:cellulose biosynthetic process"/>
    <property type="evidence" value="ECO:0007669"/>
    <property type="project" value="UniProtKB-KW"/>
</dbReference>